<dbReference type="EMBL" id="AZRN01000012">
    <property type="protein sequence ID" value="PNS00083.1"/>
    <property type="molecule type" value="Genomic_DNA"/>
</dbReference>
<feature type="repeat" description="TPR" evidence="1">
    <location>
        <begin position="160"/>
        <end position="193"/>
    </location>
</feature>
<reference evidence="4 5" key="1">
    <citation type="submission" date="2013-12" db="EMBL/GenBank/DDBJ databases">
        <title>Comparative genomics of Petrotoga isolates.</title>
        <authorList>
            <person name="Nesbo C.L."/>
            <person name="Charchuk R."/>
            <person name="Chow K."/>
        </authorList>
    </citation>
    <scope>NUCLEOTIDE SEQUENCE [LARGE SCALE GENOMIC DNA]</scope>
    <source>
        <strain evidence="4 5">DSM 14811</strain>
    </source>
</reference>
<dbReference type="PROSITE" id="PS50005">
    <property type="entry name" value="TPR"/>
    <property type="match status" value="5"/>
</dbReference>
<feature type="repeat" description="TPR" evidence="1">
    <location>
        <begin position="283"/>
        <end position="316"/>
    </location>
</feature>
<dbReference type="PANTHER" id="PTHR12558">
    <property type="entry name" value="CELL DIVISION CYCLE 16,23,27"/>
    <property type="match status" value="1"/>
</dbReference>
<evidence type="ECO:0000313" key="5">
    <source>
        <dbReference type="Proteomes" id="UP000236604"/>
    </source>
</evidence>
<evidence type="ECO:0000256" key="1">
    <source>
        <dbReference type="PROSITE-ProRule" id="PRU00339"/>
    </source>
</evidence>
<accession>A0A2K1PBA9</accession>
<evidence type="ECO:0000256" key="2">
    <source>
        <dbReference type="SAM" id="Coils"/>
    </source>
</evidence>
<gene>
    <name evidence="4" type="ORF">X927_03415</name>
</gene>
<keyword evidence="3" id="KW-0472">Membrane</keyword>
<dbReference type="Gene3D" id="1.25.40.10">
    <property type="entry name" value="Tetratricopeptide repeat domain"/>
    <property type="match status" value="2"/>
</dbReference>
<dbReference type="Pfam" id="PF13181">
    <property type="entry name" value="TPR_8"/>
    <property type="match status" value="4"/>
</dbReference>
<dbReference type="InterPro" id="IPR011990">
    <property type="entry name" value="TPR-like_helical_dom_sf"/>
</dbReference>
<organism evidence="4 5">
    <name type="scientific">Petrotoga mexicana DSM 14811</name>
    <dbReference type="NCBI Taxonomy" id="1122954"/>
    <lineage>
        <taxon>Bacteria</taxon>
        <taxon>Thermotogati</taxon>
        <taxon>Thermotogota</taxon>
        <taxon>Thermotogae</taxon>
        <taxon>Petrotogales</taxon>
        <taxon>Petrotogaceae</taxon>
        <taxon>Petrotoga</taxon>
    </lineage>
</organism>
<sequence>MQLSLAIAMAEGKVKEGGKNKMSDKKWFNKGAKAGKVEKREKLLKTYEKAIEVISKYAVTLFIKGFELSELGRHKKALKTYKKIIKLFPQLDVAWFYKGFELSKLGRHKKALKAYEKAIEIYPQYAEAWSNKGVALSELGRHKDALKAHKKAIEINPQFALAYTNLGELFFKLGNLKKASENVEKALKIESDLVPALNLQGRIKIEEKDYDAASESFKLAMSLDGANPVHFLWDTYTNYLKIGFNLDSEYKKYQEEVATIIRNLEKMNETLSKNQKQEKEMRAYVLYFLGHFYLKSNDILTAKEKLQECIKLKSKSSIKAPARELLGNIWNYRIKPPWWRWWLNSPLYRWPKRFGFSILLLLIFALLLLHPFIPGWFPSLQINWSLYVFLIVLLIIILFLPNIKRIQIKGIEVELQSPPPYEPVLSPTVMEEIMKEIEAKYTKLE</sequence>
<keyword evidence="3" id="KW-1133">Transmembrane helix</keyword>
<keyword evidence="1" id="KW-0802">TPR repeat</keyword>
<keyword evidence="5" id="KW-1185">Reference proteome</keyword>
<dbReference type="PANTHER" id="PTHR12558:SF13">
    <property type="entry name" value="CELL DIVISION CYCLE PROTEIN 27 HOMOLOG"/>
    <property type="match status" value="1"/>
</dbReference>
<dbReference type="GO" id="GO:0051301">
    <property type="term" value="P:cell division"/>
    <property type="evidence" value="ECO:0007669"/>
    <property type="project" value="TreeGrafter"/>
</dbReference>
<keyword evidence="3" id="KW-0812">Transmembrane</keyword>
<dbReference type="Pfam" id="PF00515">
    <property type="entry name" value="TPR_1"/>
    <property type="match status" value="2"/>
</dbReference>
<name>A0A2K1PBA9_9BACT</name>
<dbReference type="InterPro" id="IPR019734">
    <property type="entry name" value="TPR_rpt"/>
</dbReference>
<feature type="transmembrane region" description="Helical" evidence="3">
    <location>
        <begin position="354"/>
        <end position="372"/>
    </location>
</feature>
<dbReference type="SUPFAM" id="SSF48439">
    <property type="entry name" value="Protein prenylyltransferase"/>
    <property type="match status" value="1"/>
</dbReference>
<comment type="caution">
    <text evidence="4">The sequence shown here is derived from an EMBL/GenBank/DDBJ whole genome shotgun (WGS) entry which is preliminary data.</text>
</comment>
<dbReference type="SMART" id="SM00028">
    <property type="entry name" value="TPR"/>
    <property type="match status" value="7"/>
</dbReference>
<feature type="repeat" description="TPR" evidence="1">
    <location>
        <begin position="126"/>
        <end position="159"/>
    </location>
</feature>
<protein>
    <submittedName>
        <fullName evidence="4">Peptide transporter</fullName>
    </submittedName>
</protein>
<feature type="repeat" description="TPR" evidence="1">
    <location>
        <begin position="58"/>
        <end position="91"/>
    </location>
</feature>
<dbReference type="PROSITE" id="PS50293">
    <property type="entry name" value="TPR_REGION"/>
    <property type="match status" value="2"/>
</dbReference>
<feature type="repeat" description="TPR" evidence="1">
    <location>
        <begin position="92"/>
        <end position="125"/>
    </location>
</feature>
<proteinExistence type="predicted"/>
<keyword evidence="2" id="KW-0175">Coiled coil</keyword>
<evidence type="ECO:0000256" key="3">
    <source>
        <dbReference type="SAM" id="Phobius"/>
    </source>
</evidence>
<dbReference type="Proteomes" id="UP000236604">
    <property type="component" value="Unassembled WGS sequence"/>
</dbReference>
<feature type="transmembrane region" description="Helical" evidence="3">
    <location>
        <begin position="384"/>
        <end position="403"/>
    </location>
</feature>
<dbReference type="AlphaFoldDB" id="A0A2K1PBA9"/>
<feature type="coiled-coil region" evidence="2">
    <location>
        <begin position="250"/>
        <end position="281"/>
    </location>
</feature>
<evidence type="ECO:0000313" key="4">
    <source>
        <dbReference type="EMBL" id="PNS00083.1"/>
    </source>
</evidence>